<dbReference type="PANTHER" id="PTHR22550:SF5">
    <property type="entry name" value="LEUCINE ZIPPER PROTEIN 4"/>
    <property type="match status" value="1"/>
</dbReference>
<evidence type="ECO:0000313" key="4">
    <source>
        <dbReference type="EMBL" id="MDW8802090.1"/>
    </source>
</evidence>
<evidence type="ECO:0000256" key="1">
    <source>
        <dbReference type="ARBA" id="ARBA00005278"/>
    </source>
</evidence>
<dbReference type="Pfam" id="PF03323">
    <property type="entry name" value="GerA"/>
    <property type="match status" value="1"/>
</dbReference>
<name>A0ABU4JVB7_9CLOT</name>
<dbReference type="InterPro" id="IPR050768">
    <property type="entry name" value="UPF0353/GerABKA_families"/>
</dbReference>
<evidence type="ECO:0000313" key="5">
    <source>
        <dbReference type="Proteomes" id="UP001281656"/>
    </source>
</evidence>
<dbReference type="PANTHER" id="PTHR22550">
    <property type="entry name" value="SPORE GERMINATION PROTEIN"/>
    <property type="match status" value="1"/>
</dbReference>
<keyword evidence="2 3" id="KW-0472">Membrane</keyword>
<comment type="caution">
    <text evidence="4">The sequence shown here is derived from an EMBL/GenBank/DDBJ whole genome shotgun (WGS) entry which is preliminary data.</text>
</comment>
<dbReference type="InterPro" id="IPR004995">
    <property type="entry name" value="Spore_Ger"/>
</dbReference>
<feature type="transmembrane region" description="Helical" evidence="3">
    <location>
        <begin position="337"/>
        <end position="358"/>
    </location>
</feature>
<comment type="similarity">
    <text evidence="1">Belongs to the GerABKA family.</text>
</comment>
<evidence type="ECO:0000256" key="2">
    <source>
        <dbReference type="ARBA" id="ARBA00023136"/>
    </source>
</evidence>
<keyword evidence="5" id="KW-1185">Reference proteome</keyword>
<evidence type="ECO:0000256" key="3">
    <source>
        <dbReference type="SAM" id="Phobius"/>
    </source>
</evidence>
<dbReference type="PIRSF" id="PIRSF005690">
    <property type="entry name" value="GerBA"/>
    <property type="match status" value="1"/>
</dbReference>
<protein>
    <submittedName>
        <fullName evidence="4">Spore germination protein</fullName>
    </submittedName>
</protein>
<keyword evidence="3" id="KW-1133">Transmembrane helix</keyword>
<dbReference type="EMBL" id="JARUJP010000015">
    <property type="protein sequence ID" value="MDW8802090.1"/>
    <property type="molecule type" value="Genomic_DNA"/>
</dbReference>
<organism evidence="4 5">
    <name type="scientific">Clostridium tanneri</name>
    <dbReference type="NCBI Taxonomy" id="3037988"/>
    <lineage>
        <taxon>Bacteria</taxon>
        <taxon>Bacillati</taxon>
        <taxon>Bacillota</taxon>
        <taxon>Clostridia</taxon>
        <taxon>Eubacteriales</taxon>
        <taxon>Clostridiaceae</taxon>
        <taxon>Clostridium</taxon>
    </lineage>
</organism>
<keyword evidence="3" id="KW-0812">Transmembrane</keyword>
<dbReference type="Proteomes" id="UP001281656">
    <property type="component" value="Unassembled WGS sequence"/>
</dbReference>
<feature type="transmembrane region" description="Helical" evidence="3">
    <location>
        <begin position="414"/>
        <end position="439"/>
    </location>
</feature>
<sequence length="501" mass="56493">MDIQQGCIPIMENIDKNIDTVKTILSDNQSLIYKRFESAAEESIQFCSIFIKNLCDTKEIVESIIKPIMSKEISSAIEADKRINFILLKVMLTHDNNKIETIDDCINNLVKGNAVLFIEGCKEAVVVDTSKRKERAIEEPESNKVSRGPKLGFTESIDTNVALIQQIIHNQDLKIRYLTLGTQTKTQICISYMENIASDKIVEEVFKRIREVELDGILDSYYIESFIEDSPLSVFPTIGFTDRPDIACAKLLEGRVVVICDGSPQILTLPHLLVENFQTNEDYYKSYTIASFYRILRYISFAITSLTPAIYLAMVNYHQELIPTNLLFSIMAARNSIPFPTILELLLMLLVFETLIEASRRLPPNIGPTVSIVGGLILGQAAISARLVSAPIIIMTAVSGTTSFLLPFTTGPVVFIRLFCLAFSAMLGFYGLVFSLILITTYMLSLKSFGVPYTMGLTTFSSYDVQDTIIRLPWWYMKYRIRIIAAKNLVRNSSKKKFSTR</sequence>
<reference evidence="4 5" key="1">
    <citation type="submission" date="2023-04" db="EMBL/GenBank/DDBJ databases">
        <title>Clostridium tannerae sp. nov., isolated from the fecal material of an alpaca.</title>
        <authorList>
            <person name="Miller S."/>
            <person name="Hendry M."/>
            <person name="King J."/>
            <person name="Sankaranarayanan K."/>
            <person name="Lawson P.A."/>
        </authorList>
    </citation>
    <scope>NUCLEOTIDE SEQUENCE [LARGE SCALE GENOMIC DNA]</scope>
    <source>
        <strain evidence="4 5">A1-XYC3</strain>
    </source>
</reference>
<proteinExistence type="inferred from homology"/>
<gene>
    <name evidence="4" type="ORF">P8V03_13110</name>
</gene>
<accession>A0ABU4JVB7</accession>
<dbReference type="RefSeq" id="WP_318798445.1">
    <property type="nucleotide sequence ID" value="NZ_JARUJP010000015.1"/>
</dbReference>
<feature type="transmembrane region" description="Helical" evidence="3">
    <location>
        <begin position="295"/>
        <end position="317"/>
    </location>
</feature>